<protein>
    <submittedName>
        <fullName evidence="2">Uncharacterized protein</fullName>
    </submittedName>
</protein>
<keyword evidence="3" id="KW-1185">Reference proteome</keyword>
<feature type="transmembrane region" description="Helical" evidence="1">
    <location>
        <begin position="71"/>
        <end position="89"/>
    </location>
</feature>
<feature type="transmembrane region" description="Helical" evidence="1">
    <location>
        <begin position="101"/>
        <end position="120"/>
    </location>
</feature>
<accession>A0ABP9W6P1</accession>
<reference evidence="2 3" key="1">
    <citation type="submission" date="2024-02" db="EMBL/GenBank/DDBJ databases">
        <title>Deinococcus carri NBRC 110142.</title>
        <authorList>
            <person name="Ichikawa N."/>
            <person name="Katano-Makiyama Y."/>
            <person name="Hidaka K."/>
        </authorList>
    </citation>
    <scope>NUCLEOTIDE SEQUENCE [LARGE SCALE GENOMIC DNA]</scope>
    <source>
        <strain evidence="2 3">NBRC 110142</strain>
    </source>
</reference>
<dbReference type="EMBL" id="BAABRP010000001">
    <property type="protein sequence ID" value="GAA5511807.1"/>
    <property type="molecule type" value="Genomic_DNA"/>
</dbReference>
<sequence>MVLLCYSAAVVSGSFVVLGQAPLKGWGWAALMFLAGTLGILACLSLLAVLLRFAQGTQASLKPRMAASLRWGLVMGMVLAAAVILLLVFDLFQRETGVDGTTALICALFLAPAVVAAKYIRVLQKVGG</sequence>
<keyword evidence="1" id="KW-0812">Transmembrane</keyword>
<feature type="transmembrane region" description="Helical" evidence="1">
    <location>
        <begin position="29"/>
        <end position="51"/>
    </location>
</feature>
<keyword evidence="1" id="KW-0472">Membrane</keyword>
<comment type="caution">
    <text evidence="2">The sequence shown here is derived from an EMBL/GenBank/DDBJ whole genome shotgun (WGS) entry which is preliminary data.</text>
</comment>
<evidence type="ECO:0000313" key="2">
    <source>
        <dbReference type="EMBL" id="GAA5511807.1"/>
    </source>
</evidence>
<evidence type="ECO:0000256" key="1">
    <source>
        <dbReference type="SAM" id="Phobius"/>
    </source>
</evidence>
<organism evidence="2 3">
    <name type="scientific">Deinococcus carri</name>
    <dbReference type="NCBI Taxonomy" id="1211323"/>
    <lineage>
        <taxon>Bacteria</taxon>
        <taxon>Thermotogati</taxon>
        <taxon>Deinococcota</taxon>
        <taxon>Deinococci</taxon>
        <taxon>Deinococcales</taxon>
        <taxon>Deinococcaceae</taxon>
        <taxon>Deinococcus</taxon>
    </lineage>
</organism>
<name>A0ABP9W6P1_9DEIO</name>
<dbReference type="Proteomes" id="UP001401887">
    <property type="component" value="Unassembled WGS sequence"/>
</dbReference>
<evidence type="ECO:0000313" key="3">
    <source>
        <dbReference type="Proteomes" id="UP001401887"/>
    </source>
</evidence>
<gene>
    <name evidence="2" type="ORF">Dcar01_00520</name>
</gene>
<keyword evidence="1" id="KW-1133">Transmembrane helix</keyword>
<proteinExistence type="predicted"/>